<name>F2JKN7_CELLD</name>
<reference evidence="1 2" key="1">
    <citation type="journal article" date="2011" name="J. Bacteriol.">
        <title>Complete genome sequence of the cellulose-degrading bacterium Cellulosilyticum lentocellum.</title>
        <authorList>
            <consortium name="US DOE Joint Genome Institute"/>
            <person name="Miller D.A."/>
            <person name="Suen G."/>
            <person name="Bruce D."/>
            <person name="Copeland A."/>
            <person name="Cheng J.F."/>
            <person name="Detter C."/>
            <person name="Goodwin L.A."/>
            <person name="Han C.S."/>
            <person name="Hauser L.J."/>
            <person name="Land M.L."/>
            <person name="Lapidus A."/>
            <person name="Lucas S."/>
            <person name="Meincke L."/>
            <person name="Pitluck S."/>
            <person name="Tapia R."/>
            <person name="Teshima H."/>
            <person name="Woyke T."/>
            <person name="Fox B.G."/>
            <person name="Angert E.R."/>
            <person name="Currie C.R."/>
        </authorList>
    </citation>
    <scope>NUCLEOTIDE SEQUENCE [LARGE SCALE GENOMIC DNA]</scope>
    <source>
        <strain evidence="2">ATCC 49066 / DSM 5427 / NCIMB 11756 / RHM5</strain>
    </source>
</reference>
<organism evidence="1 2">
    <name type="scientific">Cellulosilyticum lentocellum (strain ATCC 49066 / DSM 5427 / NCIMB 11756 / RHM5)</name>
    <name type="common">Clostridium lentocellum</name>
    <dbReference type="NCBI Taxonomy" id="642492"/>
    <lineage>
        <taxon>Bacteria</taxon>
        <taxon>Bacillati</taxon>
        <taxon>Bacillota</taxon>
        <taxon>Clostridia</taxon>
        <taxon>Lachnospirales</taxon>
        <taxon>Cellulosilyticaceae</taxon>
        <taxon>Cellulosilyticum</taxon>
    </lineage>
</organism>
<dbReference type="HOGENOM" id="CLU_2823227_0_0_9"/>
<evidence type="ECO:0000313" key="1">
    <source>
        <dbReference type="EMBL" id="ADZ83290.1"/>
    </source>
</evidence>
<dbReference type="RefSeq" id="WP_013656588.1">
    <property type="nucleotide sequence ID" value="NC_015275.1"/>
</dbReference>
<dbReference type="STRING" id="642492.Clole_1565"/>
<sequence length="66" mass="7424">MRLDFCPTCGKPLVRITTKTAFYKAVCLDCEMTYKLSGELQGLETIKFKPSSPSQMTEAAMNKQNQ</sequence>
<evidence type="ECO:0000313" key="2">
    <source>
        <dbReference type="Proteomes" id="UP000008467"/>
    </source>
</evidence>
<gene>
    <name evidence="1" type="ordered locus">Clole_1565</name>
</gene>
<proteinExistence type="predicted"/>
<dbReference type="KEGG" id="cle:Clole_1565"/>
<protein>
    <submittedName>
        <fullName evidence="1">Uncharacterized protein</fullName>
    </submittedName>
</protein>
<dbReference type="Proteomes" id="UP000008467">
    <property type="component" value="Chromosome"/>
</dbReference>
<accession>F2JKN7</accession>
<dbReference type="EMBL" id="CP002582">
    <property type="protein sequence ID" value="ADZ83290.1"/>
    <property type="molecule type" value="Genomic_DNA"/>
</dbReference>
<keyword evidence="2" id="KW-1185">Reference proteome</keyword>
<dbReference type="AlphaFoldDB" id="F2JKN7"/>